<dbReference type="PANTHER" id="PTHR46044">
    <property type="entry name" value="NITRILASE"/>
    <property type="match status" value="1"/>
</dbReference>
<name>A0A1U7NT81_9DEIO</name>
<dbReference type="InterPro" id="IPR003010">
    <property type="entry name" value="C-N_Hydrolase"/>
</dbReference>
<dbReference type="Pfam" id="PF00795">
    <property type="entry name" value="CN_hydrolase"/>
    <property type="match status" value="1"/>
</dbReference>
<reference evidence="3 4" key="1">
    <citation type="submission" date="2017-01" db="EMBL/GenBank/DDBJ databases">
        <title>Genome Analysis of Deinococcus marmoris KOPRI26562.</title>
        <authorList>
            <person name="Kim J.H."/>
            <person name="Oh H.-M."/>
        </authorList>
    </citation>
    <scope>NUCLEOTIDE SEQUENCE [LARGE SCALE GENOMIC DNA]</scope>
    <source>
        <strain evidence="3 4">KOPRI26562</strain>
    </source>
</reference>
<dbReference type="InterPro" id="IPR044149">
    <property type="entry name" value="Nitrilases_CHs"/>
</dbReference>
<dbReference type="AlphaFoldDB" id="A0A1U7NT81"/>
<dbReference type="EMBL" id="MSTI01000154">
    <property type="protein sequence ID" value="OLV16133.1"/>
    <property type="molecule type" value="Genomic_DNA"/>
</dbReference>
<dbReference type="OrthoDB" id="9811121at2"/>
<dbReference type="SUPFAM" id="SSF56317">
    <property type="entry name" value="Carbon-nitrogen hydrolase"/>
    <property type="match status" value="1"/>
</dbReference>
<gene>
    <name evidence="3" type="ORF">BOO71_0012814</name>
</gene>
<proteinExistence type="inferred from homology"/>
<dbReference type="InterPro" id="IPR036526">
    <property type="entry name" value="C-N_Hydrolase_sf"/>
</dbReference>
<feature type="domain" description="CN hydrolase" evidence="2">
    <location>
        <begin position="5"/>
        <end position="285"/>
    </location>
</feature>
<sequence length="344" mass="37083">MPTTFKAAACHVSPIYFDLDATIDKTCDLIAEAAGNGAGIVAFPEAHICAFPVWSGVRAPVENHDFFVRMVKSAVTIDHPAIDRVRRAARQHGVVVSLGINEASKVSVGCIWDTNVLIGTDGSILNRHRKLVPTYWEKLTWANGDGSGLRVVDTPVGKVGALICGENTNPLARYSLMAQGEQVHIASYSPCWPTHPAGSTERYDLASAIRIRSGAHSFEAKCFTIVSSGFFSDAAADLICRGEPAARALVDSSPRSVSMIIGPTGSVISETLQDEEGIVYADVNLDDCIVPKQFHDVVGYYNRFDVFDLRVNRAALEPATFLDDPIAFEDSAMPLGLTDTLEAL</sequence>
<dbReference type="Gene3D" id="3.60.110.10">
    <property type="entry name" value="Carbon-nitrogen hydrolase"/>
    <property type="match status" value="1"/>
</dbReference>
<keyword evidence="4" id="KW-1185">Reference proteome</keyword>
<dbReference type="GO" id="GO:0003824">
    <property type="term" value="F:catalytic activity"/>
    <property type="evidence" value="ECO:0007669"/>
    <property type="project" value="InterPro"/>
</dbReference>
<comment type="caution">
    <text evidence="3">The sequence shown here is derived from an EMBL/GenBank/DDBJ whole genome shotgun (WGS) entry which is preliminary data.</text>
</comment>
<dbReference type="RefSeq" id="WP_075836082.1">
    <property type="nucleotide sequence ID" value="NZ_MSTI01000154.1"/>
</dbReference>
<dbReference type="Proteomes" id="UP000186607">
    <property type="component" value="Unassembled WGS sequence"/>
</dbReference>
<evidence type="ECO:0000256" key="1">
    <source>
        <dbReference type="ARBA" id="ARBA00008129"/>
    </source>
</evidence>
<protein>
    <submittedName>
        <fullName evidence="3">Nitrilase</fullName>
    </submittedName>
</protein>
<comment type="similarity">
    <text evidence="1">Belongs to the carbon-nitrogen hydrolase superfamily. Nitrilase family.</text>
</comment>
<evidence type="ECO:0000259" key="2">
    <source>
        <dbReference type="PROSITE" id="PS50263"/>
    </source>
</evidence>
<accession>A0A1U7NT81</accession>
<dbReference type="PROSITE" id="PS50263">
    <property type="entry name" value="CN_HYDROLASE"/>
    <property type="match status" value="1"/>
</dbReference>
<dbReference type="PANTHER" id="PTHR46044:SF2">
    <property type="entry name" value="CN HYDROLASE DOMAIN-CONTAINING PROTEIN"/>
    <property type="match status" value="1"/>
</dbReference>
<dbReference type="STRING" id="249408.BOO71_0012814"/>
<dbReference type="CDD" id="cd07564">
    <property type="entry name" value="nitrilases_CHs"/>
    <property type="match status" value="1"/>
</dbReference>
<evidence type="ECO:0000313" key="4">
    <source>
        <dbReference type="Proteomes" id="UP000186607"/>
    </source>
</evidence>
<organism evidence="3 4">
    <name type="scientific">Deinococcus marmoris</name>
    <dbReference type="NCBI Taxonomy" id="249408"/>
    <lineage>
        <taxon>Bacteria</taxon>
        <taxon>Thermotogati</taxon>
        <taxon>Deinococcota</taxon>
        <taxon>Deinococci</taxon>
        <taxon>Deinococcales</taxon>
        <taxon>Deinococcaceae</taxon>
        <taxon>Deinococcus</taxon>
    </lineage>
</organism>
<evidence type="ECO:0000313" key="3">
    <source>
        <dbReference type="EMBL" id="OLV16133.1"/>
    </source>
</evidence>